<dbReference type="GO" id="GO:0005737">
    <property type="term" value="C:cytoplasm"/>
    <property type="evidence" value="ECO:0007669"/>
    <property type="project" value="UniProtKB-SubCell"/>
</dbReference>
<evidence type="ECO:0000256" key="5">
    <source>
        <dbReference type="ARBA" id="ARBA00022490"/>
    </source>
</evidence>
<keyword evidence="5" id="KW-0963">Cytoplasm</keyword>
<dbReference type="AlphaFoldDB" id="A0A1J4JC59"/>
<evidence type="ECO:0000256" key="1">
    <source>
        <dbReference type="ARBA" id="ARBA00004123"/>
    </source>
</evidence>
<dbReference type="InterPro" id="IPR044189">
    <property type="entry name" value="XPO4/7-like"/>
</dbReference>
<evidence type="ECO:0000313" key="8">
    <source>
        <dbReference type="EMBL" id="OHS94997.1"/>
    </source>
</evidence>
<dbReference type="VEuPathDB" id="TrichDB:TRFO_10688"/>
<dbReference type="EMBL" id="MLAK01001271">
    <property type="protein sequence ID" value="OHS94997.1"/>
    <property type="molecule type" value="Genomic_DNA"/>
</dbReference>
<evidence type="ECO:0000256" key="4">
    <source>
        <dbReference type="ARBA" id="ARBA00022448"/>
    </source>
</evidence>
<evidence type="ECO:0000256" key="3">
    <source>
        <dbReference type="ARBA" id="ARBA00009466"/>
    </source>
</evidence>
<dbReference type="PANTHER" id="PTHR12596">
    <property type="entry name" value="EXPORTIN 4,7-RELATED"/>
    <property type="match status" value="1"/>
</dbReference>
<comment type="similarity">
    <text evidence="3">Belongs to the exportin family.</text>
</comment>
<gene>
    <name evidence="8" type="ORF">TRFO_10688</name>
</gene>
<name>A0A1J4JC59_9EUKA</name>
<comment type="subcellular location">
    <subcellularLocation>
        <location evidence="2">Cytoplasm</location>
    </subcellularLocation>
    <subcellularLocation>
        <location evidence="1">Nucleus</location>
    </subcellularLocation>
</comment>
<dbReference type="PANTHER" id="PTHR12596:SF2">
    <property type="entry name" value="EXPORTIN-7 ISOFORM X1"/>
    <property type="match status" value="1"/>
</dbReference>
<reference evidence="8" key="1">
    <citation type="submission" date="2016-10" db="EMBL/GenBank/DDBJ databases">
        <authorList>
            <person name="Benchimol M."/>
            <person name="Almeida L.G."/>
            <person name="Vasconcelos A.T."/>
            <person name="Perreira-Neves A."/>
            <person name="Rosa I.A."/>
            <person name="Tasca T."/>
            <person name="Bogo M.R."/>
            <person name="de Souza W."/>
        </authorList>
    </citation>
    <scope>NUCLEOTIDE SEQUENCE [LARGE SCALE GENOMIC DNA]</scope>
    <source>
        <strain evidence="8">K</strain>
    </source>
</reference>
<organism evidence="8 9">
    <name type="scientific">Tritrichomonas foetus</name>
    <dbReference type="NCBI Taxonomy" id="1144522"/>
    <lineage>
        <taxon>Eukaryota</taxon>
        <taxon>Metamonada</taxon>
        <taxon>Parabasalia</taxon>
        <taxon>Tritrichomonadida</taxon>
        <taxon>Tritrichomonadidae</taxon>
        <taxon>Tritrichomonas</taxon>
    </lineage>
</organism>
<dbReference type="GeneID" id="94830309"/>
<dbReference type="GO" id="GO:0005643">
    <property type="term" value="C:nuclear pore"/>
    <property type="evidence" value="ECO:0007669"/>
    <property type="project" value="TreeGrafter"/>
</dbReference>
<keyword evidence="9" id="KW-1185">Reference proteome</keyword>
<protein>
    <submittedName>
        <fullName evidence="8">Uncharacterized protein</fullName>
    </submittedName>
</protein>
<comment type="caution">
    <text evidence="8">The sequence shown here is derived from an EMBL/GenBank/DDBJ whole genome shotgun (WGS) entry which is preliminary data.</text>
</comment>
<proteinExistence type="inferred from homology"/>
<dbReference type="OrthoDB" id="244158at2759"/>
<accession>A0A1J4JC59</accession>
<keyword evidence="4" id="KW-0813">Transport</keyword>
<evidence type="ECO:0000256" key="6">
    <source>
        <dbReference type="ARBA" id="ARBA00022927"/>
    </source>
</evidence>
<evidence type="ECO:0000256" key="2">
    <source>
        <dbReference type="ARBA" id="ARBA00004496"/>
    </source>
</evidence>
<keyword evidence="6" id="KW-0653">Protein transport</keyword>
<keyword evidence="7" id="KW-0539">Nucleus</keyword>
<dbReference type="RefSeq" id="XP_068348134.1">
    <property type="nucleotide sequence ID" value="XM_068495605.1"/>
</dbReference>
<evidence type="ECO:0000256" key="7">
    <source>
        <dbReference type="ARBA" id="ARBA00023242"/>
    </source>
</evidence>
<dbReference type="GO" id="GO:0005049">
    <property type="term" value="F:nuclear export signal receptor activity"/>
    <property type="evidence" value="ECO:0007669"/>
    <property type="project" value="InterPro"/>
</dbReference>
<dbReference type="Proteomes" id="UP000179807">
    <property type="component" value="Unassembled WGS sequence"/>
</dbReference>
<dbReference type="GO" id="GO:0006611">
    <property type="term" value="P:protein export from nucleus"/>
    <property type="evidence" value="ECO:0007669"/>
    <property type="project" value="TreeGrafter"/>
</dbReference>
<evidence type="ECO:0000313" key="9">
    <source>
        <dbReference type="Proteomes" id="UP000179807"/>
    </source>
</evidence>
<sequence>MIEEVVDAILLILQGGNTDALESVTSNQSYKNPCCSIIENFSYTGQIRFNACKILSHIIRKFSLYWTIEEICDLYNWFLSVLSTHPDLLSSHTYLPFGFGSAFASLIYSQYKREPSMNEFVDKIQPIIFEEGQTELHIITCLKVLSGMCDFFQKYQNYAPKSLINEKNPFILMKNICIYLLSPIGHQLSTVNDTPSFNQRIISAVLELLNSIFYVYYSETILQNFDEVAKFTLRFVPRSLMNDIVSPQFLVSYLEFLYFHSDSQIQKNILDLLFKLVSLDNSCFHDHSQIADLYKYVTQILTKIIQQNHSEQNNSEQDYPERSYFGQNGLENEILLQICSIAYKINIGLDKSKIDHIQSYSQFIEAFFQLCISEIYTQCILEDTDLMIYSLLYWNSFYKYIRNLDKKYIDAIINSTNSIAQKVVESLFEVIHQDYNEFFVSLLPQRHNFKILSYLVNIIDDSQINSFAQFLNALFVEKMNHYGQTKSINNEAELCLTIYLCSQYLIKNGKNDYFECEAPIMQNFLNLLNFTKNELNIYTENHSESDSNCDAFLERSILDFLCCFPFMAFGQRNNYHVHEFYLNFFEGETIDTISKLFFERIHLDFSVFSRFSLIQSLCCDCLRALHEQNIVSVIDNFIFIDFPFYSFEIRKIYKKNVFALLLRYHNSLKDIFSKLIQQISNKLEQETTAFNQNEFINVMIDLSSLFHVISDSNQYNLVFDCFFPRYFSFFETFREQIFTNQEITPFSLLFWKSLVRSKGSKIEFKKYSPNGILLLKSTEKILTPFLAYVKQFANDENLANYATCLVRTVTIIGYLVKADYILFDALFIYNDDCFKNLLNAFFQTIMVFELKNIFEFNKFGDKLTICLISFFEKRQSNFLLLDNDIILFIVEALEISYFAPNSKQGKNNVHITISKIIDLFQSLSQHQNDEKASQFLEKATKIFDRLFLQVFHLLFTVFTVPKDLESLFCSLTSLYNGVPEYIVNQVIEKVPVDFQELFMTKLNSFGTDSLSQVLKSINEDAQNKLPSNLWIYDKFPVKWNLPKE</sequence>